<comment type="similarity">
    <text evidence="9">Belongs to the protein kinase superfamily. Ser/Thr protein kinase family. MAP kinase subfamily.</text>
</comment>
<dbReference type="PROSITE" id="PS00107">
    <property type="entry name" value="PROTEIN_KINASE_ATP"/>
    <property type="match status" value="1"/>
</dbReference>
<dbReference type="CDD" id="cd07849">
    <property type="entry name" value="STKc_ERK1_2_like"/>
    <property type="match status" value="1"/>
</dbReference>
<feature type="domain" description="Protein kinase" evidence="10">
    <location>
        <begin position="137"/>
        <end position="433"/>
    </location>
</feature>
<protein>
    <recommendedName>
        <fullName evidence="1 9">Mitogen-activated protein kinase</fullName>
        <ecNumber evidence="1 9">2.7.11.24</ecNumber>
    </recommendedName>
</protein>
<keyword evidence="2 8" id="KW-0723">Serine/threonine-protein kinase</keyword>
<dbReference type="Gene3D" id="3.30.200.20">
    <property type="entry name" value="Phosphorylase Kinase, domain 1"/>
    <property type="match status" value="1"/>
</dbReference>
<evidence type="ECO:0000256" key="3">
    <source>
        <dbReference type="ARBA" id="ARBA00022679"/>
    </source>
</evidence>
<evidence type="ECO:0000256" key="6">
    <source>
        <dbReference type="ARBA" id="ARBA00022840"/>
    </source>
</evidence>
<evidence type="ECO:0000256" key="7">
    <source>
        <dbReference type="PROSITE-ProRule" id="PRU10141"/>
    </source>
</evidence>
<dbReference type="Proteomes" id="UP001152964">
    <property type="component" value="Chromosome 2"/>
</dbReference>
<dbReference type="EC" id="2.7.11.24" evidence="1 9"/>
<dbReference type="Gene3D" id="1.10.510.10">
    <property type="entry name" value="Transferase(Phosphotransferase) domain 1"/>
    <property type="match status" value="1"/>
</dbReference>
<evidence type="ECO:0000259" key="10">
    <source>
        <dbReference type="PROSITE" id="PS50011"/>
    </source>
</evidence>
<dbReference type="EMBL" id="OX291492">
    <property type="protein sequence ID" value="CAI1809261.1"/>
    <property type="molecule type" value="Genomic_DNA"/>
</dbReference>
<dbReference type="InterPro" id="IPR017441">
    <property type="entry name" value="Protein_kinase_ATP_BS"/>
</dbReference>
<dbReference type="InterPro" id="IPR011009">
    <property type="entry name" value="Kinase-like_dom_sf"/>
</dbReference>
<evidence type="ECO:0000256" key="2">
    <source>
        <dbReference type="ARBA" id="ARBA00022527"/>
    </source>
</evidence>
<keyword evidence="9" id="KW-0460">Magnesium</keyword>
<dbReference type="PROSITE" id="PS01351">
    <property type="entry name" value="MAPK"/>
    <property type="match status" value="1"/>
</dbReference>
<reference evidence="11" key="1">
    <citation type="submission" date="2022-08" db="EMBL/GenBank/DDBJ databases">
        <authorList>
            <person name="Byrne P K."/>
        </authorList>
    </citation>
    <scope>NUCLEOTIDE SEQUENCE</scope>
    <source>
        <strain evidence="11">UCD650</strain>
    </source>
</reference>
<dbReference type="PROSITE" id="PS50011">
    <property type="entry name" value="PROTEIN_KINASE_DOM"/>
    <property type="match status" value="1"/>
</dbReference>
<dbReference type="PROSITE" id="PS00108">
    <property type="entry name" value="PROTEIN_KINASE_ST"/>
    <property type="match status" value="1"/>
</dbReference>
<keyword evidence="12" id="KW-1185">Reference proteome</keyword>
<evidence type="ECO:0000256" key="9">
    <source>
        <dbReference type="RuleBase" id="RU361165"/>
    </source>
</evidence>
<comment type="cofactor">
    <cofactor evidence="9">
        <name>Mg(2+)</name>
        <dbReference type="ChEBI" id="CHEBI:18420"/>
    </cofactor>
</comment>
<evidence type="ECO:0000256" key="4">
    <source>
        <dbReference type="ARBA" id="ARBA00022741"/>
    </source>
</evidence>
<dbReference type="Pfam" id="PF00069">
    <property type="entry name" value="Pkinase"/>
    <property type="match status" value="1"/>
</dbReference>
<accession>A0ABN8VQ42</accession>
<comment type="catalytic activity">
    <reaction evidence="9">
        <text>L-threonyl-[protein] + ATP = O-phospho-L-threonyl-[protein] + ADP + H(+)</text>
        <dbReference type="Rhea" id="RHEA:46608"/>
        <dbReference type="Rhea" id="RHEA-COMP:11060"/>
        <dbReference type="Rhea" id="RHEA-COMP:11605"/>
        <dbReference type="ChEBI" id="CHEBI:15378"/>
        <dbReference type="ChEBI" id="CHEBI:30013"/>
        <dbReference type="ChEBI" id="CHEBI:30616"/>
        <dbReference type="ChEBI" id="CHEBI:61977"/>
        <dbReference type="ChEBI" id="CHEBI:456216"/>
        <dbReference type="EC" id="2.7.11.24"/>
    </reaction>
</comment>
<keyword evidence="3 9" id="KW-0808">Transferase</keyword>
<evidence type="ECO:0000256" key="8">
    <source>
        <dbReference type="RuleBase" id="RU000304"/>
    </source>
</evidence>
<evidence type="ECO:0000313" key="11">
    <source>
        <dbReference type="EMBL" id="CAI1809261.1"/>
    </source>
</evidence>
<dbReference type="InterPro" id="IPR003527">
    <property type="entry name" value="MAP_kinase_CS"/>
</dbReference>
<keyword evidence="6 7" id="KW-0067">ATP-binding</keyword>
<organism evidence="11 12">
    <name type="scientific">Saccharomyces eubayanus</name>
    <name type="common">Yeast</name>
    <dbReference type="NCBI Taxonomy" id="1080349"/>
    <lineage>
        <taxon>Eukaryota</taxon>
        <taxon>Fungi</taxon>
        <taxon>Dikarya</taxon>
        <taxon>Ascomycota</taxon>
        <taxon>Saccharomycotina</taxon>
        <taxon>Saccharomycetes</taxon>
        <taxon>Saccharomycetales</taxon>
        <taxon>Saccharomycetaceae</taxon>
        <taxon>Saccharomyces</taxon>
    </lineage>
</organism>
<dbReference type="InterPro" id="IPR000719">
    <property type="entry name" value="Prot_kinase_dom"/>
</dbReference>
<gene>
    <name evidence="11" type="primary">U6500B01070</name>
    <name evidence="11" type="ORF">SEUBUCD650_0B01070</name>
</gene>
<keyword evidence="5 9" id="KW-0418">Kinase</keyword>
<dbReference type="InterPro" id="IPR050117">
    <property type="entry name" value="MAPK"/>
</dbReference>
<dbReference type="SMART" id="SM00220">
    <property type="entry name" value="S_TKc"/>
    <property type="match status" value="1"/>
</dbReference>
<keyword evidence="4 7" id="KW-0547">Nucleotide-binding</keyword>
<dbReference type="SUPFAM" id="SSF56112">
    <property type="entry name" value="Protein kinase-like (PK-like)"/>
    <property type="match status" value="1"/>
</dbReference>
<evidence type="ECO:0000256" key="5">
    <source>
        <dbReference type="ARBA" id="ARBA00022777"/>
    </source>
</evidence>
<sequence length="477" mass="55742">MVLTWQCRDPETVLVARESLAPRILYLFEDIPYRTCMKHSACELRWCFTLKPKFFYSKFFSAFSWFPDDAVFYTALKRWQKSNIRWDHFTYHILLFSRKYIYVAGSVDIHLNQGKREFEPHKKRMPKRIVYNISSDFQLKSLLGEGAYGVVCSATHKPTGEIVAIKKIEPFDKPLFALRTLREIKILKHFKHENIITIFNIQRPDSFENFNEVYIIQELMQTDLHRVISTQVLSDDHIQYFIYQTLRAVKVLHGSNVIHRDLKPSNLLINSNCDLKVCDFGLARIIDEAGADDPEATRQQNGMTEYVATRWYRAPEVMLTSARYSRAMDVWSCGCILAELFLRRPIFPGRDYRHQLLLIFGVIGTPQSDEELRCIESARAREYIKSLPAYPAVPLQKLLPSVNAQGVDLLQRMLVFDPEKRITANEALEHPYLQTYHDPGDEPEGECIPPSFFEFDNYKEALTTKDLKKLIWNEIFS</sequence>
<dbReference type="PANTHER" id="PTHR24055">
    <property type="entry name" value="MITOGEN-ACTIVATED PROTEIN KINASE"/>
    <property type="match status" value="1"/>
</dbReference>
<feature type="binding site" evidence="7">
    <location>
        <position position="167"/>
    </location>
    <ligand>
        <name>ATP</name>
        <dbReference type="ChEBI" id="CHEBI:30616"/>
    </ligand>
</feature>
<name>A0ABN8VQ42_SACEU</name>
<proteinExistence type="inferred from homology"/>
<comment type="activity regulation">
    <text evidence="9">Activated by threonine and tyrosine phosphorylation.</text>
</comment>
<dbReference type="InterPro" id="IPR008271">
    <property type="entry name" value="Ser/Thr_kinase_AS"/>
</dbReference>
<evidence type="ECO:0000256" key="1">
    <source>
        <dbReference type="ARBA" id="ARBA00012411"/>
    </source>
</evidence>
<evidence type="ECO:0000313" key="12">
    <source>
        <dbReference type="Proteomes" id="UP001152964"/>
    </source>
</evidence>